<keyword evidence="2" id="KW-1185">Reference proteome</keyword>
<dbReference type="Gene3D" id="3.30.1050.10">
    <property type="entry name" value="SCP2 sterol-binding domain"/>
    <property type="match status" value="1"/>
</dbReference>
<dbReference type="InterPro" id="IPR036527">
    <property type="entry name" value="SCP2_sterol-bd_dom_sf"/>
</dbReference>
<dbReference type="RefSeq" id="WP_211976937.1">
    <property type="nucleotide sequence ID" value="NZ_CBFHAM010000012.1"/>
</dbReference>
<sequence length="117" mass="13245">MSAILYGHLQQFREHLNTNIKLRKLLGDWNIHVVLRATDPEINYTLVVENGYLIDIVASEIIGPKMFVAEATYQTFVEIFTGKLNPTEAVIDGDMSTYGEDKDESLLDGIILIIWGF</sequence>
<comment type="caution">
    <text evidence="1">The sequence shown here is derived from an EMBL/GenBank/DDBJ whole genome shotgun (WGS) entry which is preliminary data.</text>
</comment>
<dbReference type="SUPFAM" id="SSF55718">
    <property type="entry name" value="SCP-like"/>
    <property type="match status" value="1"/>
</dbReference>
<protein>
    <submittedName>
        <fullName evidence="1">SCP2 sterol-binding domain-containing protein</fullName>
    </submittedName>
</protein>
<dbReference type="EMBL" id="JAGTXB010000025">
    <property type="protein sequence ID" value="MBS0031775.1"/>
    <property type="molecule type" value="Genomic_DNA"/>
</dbReference>
<organism evidence="1 2">
    <name type="scientific">Chitinophaga hostae</name>
    <dbReference type="NCBI Taxonomy" id="2831022"/>
    <lineage>
        <taxon>Bacteria</taxon>
        <taxon>Pseudomonadati</taxon>
        <taxon>Bacteroidota</taxon>
        <taxon>Chitinophagia</taxon>
        <taxon>Chitinophagales</taxon>
        <taxon>Chitinophagaceae</taxon>
        <taxon>Chitinophaga</taxon>
    </lineage>
</organism>
<reference evidence="1 2" key="1">
    <citation type="submission" date="2021-04" db="EMBL/GenBank/DDBJ databases">
        <title>Chitinophaga sp. nov., isolated from the rhizosphere soil.</title>
        <authorList>
            <person name="He S."/>
        </authorList>
    </citation>
    <scope>NUCLEOTIDE SEQUENCE [LARGE SCALE GENOMIC DNA]</scope>
    <source>
        <strain evidence="1 2">2R12</strain>
    </source>
</reference>
<name>A0ABS5J980_9BACT</name>
<gene>
    <name evidence="1" type="ORF">KE626_30870</name>
</gene>
<accession>A0ABS5J980</accession>
<proteinExistence type="predicted"/>
<dbReference type="Proteomes" id="UP000676386">
    <property type="component" value="Unassembled WGS sequence"/>
</dbReference>
<evidence type="ECO:0000313" key="2">
    <source>
        <dbReference type="Proteomes" id="UP000676386"/>
    </source>
</evidence>
<evidence type="ECO:0000313" key="1">
    <source>
        <dbReference type="EMBL" id="MBS0031775.1"/>
    </source>
</evidence>